<feature type="compositionally biased region" description="Polar residues" evidence="2">
    <location>
        <begin position="1"/>
        <end position="11"/>
    </location>
</feature>
<evidence type="ECO:0000256" key="1">
    <source>
        <dbReference type="ARBA" id="ARBA00005474"/>
    </source>
</evidence>
<dbReference type="PANTHER" id="PTHR31301">
    <property type="entry name" value="LOB DOMAIN-CONTAINING PROTEIN 4-RELATED"/>
    <property type="match status" value="1"/>
</dbReference>
<organism evidence="4 5">
    <name type="scientific">Lithospermum erythrorhizon</name>
    <name type="common">Purple gromwell</name>
    <name type="synonym">Lithospermum officinale var. erythrorhizon</name>
    <dbReference type="NCBI Taxonomy" id="34254"/>
    <lineage>
        <taxon>Eukaryota</taxon>
        <taxon>Viridiplantae</taxon>
        <taxon>Streptophyta</taxon>
        <taxon>Embryophyta</taxon>
        <taxon>Tracheophyta</taxon>
        <taxon>Spermatophyta</taxon>
        <taxon>Magnoliopsida</taxon>
        <taxon>eudicotyledons</taxon>
        <taxon>Gunneridae</taxon>
        <taxon>Pentapetalae</taxon>
        <taxon>asterids</taxon>
        <taxon>lamiids</taxon>
        <taxon>Boraginales</taxon>
        <taxon>Boraginaceae</taxon>
        <taxon>Boraginoideae</taxon>
        <taxon>Lithospermeae</taxon>
        <taxon>Lithospermum</taxon>
    </lineage>
</organism>
<gene>
    <name evidence="4" type="ORF">LIER_15289</name>
</gene>
<evidence type="ECO:0000259" key="3">
    <source>
        <dbReference type="PROSITE" id="PS50891"/>
    </source>
</evidence>
<proteinExistence type="inferred from homology"/>
<dbReference type="PROSITE" id="PS50891">
    <property type="entry name" value="LOB"/>
    <property type="match status" value="1"/>
</dbReference>
<name>A0AAV3Q479_LITER</name>
<accession>A0AAV3Q479</accession>
<dbReference type="AlphaFoldDB" id="A0AAV3Q479"/>
<protein>
    <recommendedName>
        <fullName evidence="3">LOB domain-containing protein</fullName>
    </recommendedName>
</protein>
<dbReference type="EMBL" id="BAABME010003282">
    <property type="protein sequence ID" value="GAA0158201.1"/>
    <property type="molecule type" value="Genomic_DNA"/>
</dbReference>
<feature type="compositionally biased region" description="Low complexity" evidence="2">
    <location>
        <begin position="319"/>
        <end position="335"/>
    </location>
</feature>
<dbReference type="InterPro" id="IPR004883">
    <property type="entry name" value="LOB"/>
</dbReference>
<comment type="caution">
    <text evidence="4">The sequence shown here is derived from an EMBL/GenBank/DDBJ whole genome shotgun (WGS) entry which is preliminary data.</text>
</comment>
<keyword evidence="5" id="KW-1185">Reference proteome</keyword>
<feature type="region of interest" description="Disordered" evidence="2">
    <location>
        <begin position="1"/>
        <end position="20"/>
    </location>
</feature>
<evidence type="ECO:0000313" key="4">
    <source>
        <dbReference type="EMBL" id="GAA0158201.1"/>
    </source>
</evidence>
<evidence type="ECO:0000313" key="5">
    <source>
        <dbReference type="Proteomes" id="UP001454036"/>
    </source>
</evidence>
<dbReference type="Pfam" id="PF03195">
    <property type="entry name" value="LOB"/>
    <property type="match status" value="1"/>
</dbReference>
<feature type="domain" description="LOB" evidence="3">
    <location>
        <begin position="23"/>
        <end position="126"/>
    </location>
</feature>
<dbReference type="PANTHER" id="PTHR31301:SF165">
    <property type="entry name" value="LOB DOMAIN PROTEIN"/>
    <property type="match status" value="1"/>
</dbReference>
<reference evidence="4 5" key="1">
    <citation type="submission" date="2024-01" db="EMBL/GenBank/DDBJ databases">
        <title>The complete chloroplast genome sequence of Lithospermum erythrorhizon: insights into the phylogenetic relationship among Boraginaceae species and the maternal lineages of purple gromwells.</title>
        <authorList>
            <person name="Okada T."/>
            <person name="Watanabe K."/>
        </authorList>
    </citation>
    <scope>NUCLEOTIDE SEQUENCE [LARGE SCALE GENOMIC DNA]</scope>
</reference>
<comment type="similarity">
    <text evidence="1">Belongs to the LOB domain-containing protein family.</text>
</comment>
<feature type="region of interest" description="Disordered" evidence="2">
    <location>
        <begin position="311"/>
        <end position="335"/>
    </location>
</feature>
<evidence type="ECO:0000256" key="2">
    <source>
        <dbReference type="SAM" id="MobiDB-lite"/>
    </source>
</evidence>
<dbReference type="Proteomes" id="UP001454036">
    <property type="component" value="Unassembled WGS sequence"/>
</dbReference>
<sequence>MAQENNNSGDGNSRKGDEIGNIPPCPACKHHRRKCIRGQCILWSFFRESEAKEFKAVQKLFGTSTVTRIIREQDSIEKRTRAAKSLKYEAMMWQKYPDSGPCRMISGLIQENEMLRGFIQQHLHQFQGNPLPFNHLNVPVNPHMFASSSSSAEVGNSQQNWVLSNGNYVPVFQNNGQMGFDENGVLQRPVIMENQEISRSHGLEGYNGTNANFGVGGYNGNNSNVGVGGLDGYSNVQGYEWRTAEMEGTRIGSRNIIHGVEQIRGISGTQLLSPHQGGYGDNDGSVNVRGYDSSIVGMEAAGMNANNIVYGQSGEDGVEQTGTSSRSEQSTQQET</sequence>